<dbReference type="RefSeq" id="WP_305756237.1">
    <property type="nucleotide sequence ID" value="NZ_JAPCKK010000030.1"/>
</dbReference>
<sequence length="121" mass="13578">MLKYSTYQSIHNESAMQDEQADGRSLVPNRRSYISMHRLLVAVVVLWISFAGLLTVFAGPSDLHASGEKLIVLPGDTLWEIAKTHKPEQIDTRIYIEGIIRINGLDSSEIRAGEVLQLPEF</sequence>
<evidence type="ECO:0000313" key="3">
    <source>
        <dbReference type="EMBL" id="MDP4098615.1"/>
    </source>
</evidence>
<keyword evidence="4" id="KW-1185">Reference proteome</keyword>
<dbReference type="SUPFAM" id="SSF54106">
    <property type="entry name" value="LysM domain"/>
    <property type="match status" value="1"/>
</dbReference>
<proteinExistence type="predicted"/>
<dbReference type="EMBL" id="JAPCKK010000030">
    <property type="protein sequence ID" value="MDP4098615.1"/>
    <property type="molecule type" value="Genomic_DNA"/>
</dbReference>
<keyword evidence="1" id="KW-0812">Transmembrane</keyword>
<dbReference type="Pfam" id="PF01476">
    <property type="entry name" value="LysM"/>
    <property type="match status" value="1"/>
</dbReference>
<name>A0ABT9FVH8_9BACL</name>
<feature type="domain" description="LysM" evidence="2">
    <location>
        <begin position="69"/>
        <end position="119"/>
    </location>
</feature>
<dbReference type="Proteomes" id="UP001241848">
    <property type="component" value="Unassembled WGS sequence"/>
</dbReference>
<evidence type="ECO:0000256" key="1">
    <source>
        <dbReference type="SAM" id="Phobius"/>
    </source>
</evidence>
<dbReference type="CDD" id="cd00118">
    <property type="entry name" value="LysM"/>
    <property type="match status" value="1"/>
</dbReference>
<feature type="transmembrane region" description="Helical" evidence="1">
    <location>
        <begin position="39"/>
        <end position="59"/>
    </location>
</feature>
<protein>
    <submittedName>
        <fullName evidence="3">LysM peptidoglycan-binding domain-containing protein</fullName>
    </submittedName>
</protein>
<comment type="caution">
    <text evidence="3">The sequence shown here is derived from an EMBL/GenBank/DDBJ whole genome shotgun (WGS) entry which is preliminary data.</text>
</comment>
<dbReference type="Gene3D" id="3.10.350.10">
    <property type="entry name" value="LysM domain"/>
    <property type="match status" value="1"/>
</dbReference>
<reference evidence="3 4" key="1">
    <citation type="submission" date="2022-10" db="EMBL/GenBank/DDBJ databases">
        <title>Paenibacillus description and whole genome data of maize root bacterial community.</title>
        <authorList>
            <person name="Marton D."/>
            <person name="Farkas M."/>
            <person name="Cserhati M."/>
        </authorList>
    </citation>
    <scope>NUCLEOTIDE SEQUENCE [LARGE SCALE GENOMIC DNA]</scope>
    <source>
        <strain evidence="3 4">P96</strain>
    </source>
</reference>
<dbReference type="InterPro" id="IPR018392">
    <property type="entry name" value="LysM"/>
</dbReference>
<keyword evidence="1" id="KW-1133">Transmembrane helix</keyword>
<organism evidence="3 4">
    <name type="scientific">Paenibacillus zeirhizosphaerae</name>
    <dbReference type="NCBI Taxonomy" id="2987519"/>
    <lineage>
        <taxon>Bacteria</taxon>
        <taxon>Bacillati</taxon>
        <taxon>Bacillota</taxon>
        <taxon>Bacilli</taxon>
        <taxon>Bacillales</taxon>
        <taxon>Paenibacillaceae</taxon>
        <taxon>Paenibacillus</taxon>
    </lineage>
</organism>
<keyword evidence="1" id="KW-0472">Membrane</keyword>
<accession>A0ABT9FVH8</accession>
<dbReference type="SMART" id="SM00257">
    <property type="entry name" value="LysM"/>
    <property type="match status" value="1"/>
</dbReference>
<evidence type="ECO:0000259" key="2">
    <source>
        <dbReference type="SMART" id="SM00257"/>
    </source>
</evidence>
<dbReference type="InterPro" id="IPR036779">
    <property type="entry name" value="LysM_dom_sf"/>
</dbReference>
<evidence type="ECO:0000313" key="4">
    <source>
        <dbReference type="Proteomes" id="UP001241848"/>
    </source>
</evidence>
<gene>
    <name evidence="3" type="ORF">OIN60_17930</name>
</gene>